<organism evidence="2">
    <name type="scientific">Chlorella variabilis</name>
    <name type="common">Green alga</name>
    <dbReference type="NCBI Taxonomy" id="554065"/>
    <lineage>
        <taxon>Eukaryota</taxon>
        <taxon>Viridiplantae</taxon>
        <taxon>Chlorophyta</taxon>
        <taxon>core chlorophytes</taxon>
        <taxon>Trebouxiophyceae</taxon>
        <taxon>Chlorellales</taxon>
        <taxon>Chlorellaceae</taxon>
        <taxon>Chlorella clade</taxon>
        <taxon>Chlorella</taxon>
    </lineage>
</organism>
<dbReference type="KEGG" id="cvr:CHLNCDRAFT_55785"/>
<reference evidence="1 2" key="1">
    <citation type="journal article" date="2010" name="Plant Cell">
        <title>The Chlorella variabilis NC64A genome reveals adaptation to photosymbiosis, coevolution with viruses, and cryptic sex.</title>
        <authorList>
            <person name="Blanc G."/>
            <person name="Duncan G."/>
            <person name="Agarkova I."/>
            <person name="Borodovsky M."/>
            <person name="Gurnon J."/>
            <person name="Kuo A."/>
            <person name="Lindquist E."/>
            <person name="Lucas S."/>
            <person name="Pangilinan J."/>
            <person name="Polle J."/>
            <person name="Salamov A."/>
            <person name="Terry A."/>
            <person name="Yamada T."/>
            <person name="Dunigan D.D."/>
            <person name="Grigoriev I.V."/>
            <person name="Claverie J.M."/>
            <person name="Van Etten J.L."/>
        </authorList>
    </citation>
    <scope>NUCLEOTIDE SEQUENCE [LARGE SCALE GENOMIC DNA]</scope>
    <source>
        <strain evidence="1 2">NC64A</strain>
    </source>
</reference>
<proteinExistence type="predicted"/>
<feature type="non-terminal residue" evidence="1">
    <location>
        <position position="1"/>
    </location>
</feature>
<name>E1ZUH2_CHLVA</name>
<feature type="non-terminal residue" evidence="1">
    <location>
        <position position="474"/>
    </location>
</feature>
<dbReference type="AlphaFoldDB" id="E1ZUH2"/>
<dbReference type="eggNOG" id="ENOG502R7XD">
    <property type="taxonomic scope" value="Eukaryota"/>
</dbReference>
<sequence>DRTQLMYLQRFRATSATLLHVEAGELAVRAAFSHIPFWQAAATAVHRVVLSPGAAPAASSNASPAVASLDGGRRFEAQLLRQGGSPGAAAQAAAQQAQQAQQAPFRPSSLQITLGVQQATAVLCNDKPETFGAPDVLQCSLAGLSLAYDTATLLPDRPANKAGACRRGAASGEWQLAARAVARLPPTLPRLSLKSFASFLNSSTSRWEALFDAWPLAAEFVDIVSPVYLSDRQTWGGGMLAAAGSDQQLSQQDKAGSLTSAAGNIATLASGSSVIADAAALAAGQQPYAPLGSVAVAAAAAGSCPPANGRAGAAFAATPSGSVMSRAPQKYLIQNQSGMKVYYWTQDSSKDSAPRSPVYFLDNGASENLRVVPAAKRLSFVQFGSGAVGSERHGATINLHFEGNWMPVVDVAVNVVGKYRYRMTSPADSTWVPLIIDIILVGRTKIITLHSGMWLENSIDRDISLRLHVPTTSL</sequence>
<dbReference type="EMBL" id="GL434015">
    <property type="protein sequence ID" value="EFN50523.1"/>
    <property type="molecule type" value="Genomic_DNA"/>
</dbReference>
<evidence type="ECO:0000313" key="1">
    <source>
        <dbReference type="EMBL" id="EFN50523.1"/>
    </source>
</evidence>
<dbReference type="Proteomes" id="UP000008141">
    <property type="component" value="Unassembled WGS sequence"/>
</dbReference>
<gene>
    <name evidence="1" type="ORF">CHLNCDRAFT_55785</name>
</gene>
<dbReference type="RefSeq" id="XP_005842655.1">
    <property type="nucleotide sequence ID" value="XM_005842598.1"/>
</dbReference>
<evidence type="ECO:0000313" key="2">
    <source>
        <dbReference type="Proteomes" id="UP000008141"/>
    </source>
</evidence>
<dbReference type="GeneID" id="17349956"/>
<accession>E1ZUH2</accession>
<dbReference type="OrthoDB" id="510873at2759"/>
<dbReference type="InParanoid" id="E1ZUH2"/>
<evidence type="ECO:0008006" key="3">
    <source>
        <dbReference type="Google" id="ProtNLM"/>
    </source>
</evidence>
<keyword evidence="2" id="KW-1185">Reference proteome</keyword>
<protein>
    <recommendedName>
        <fullName evidence="3">Vacuolar protein sorting-associated protein 13 VPS13 adaptor binding domain-containing protein</fullName>
    </recommendedName>
</protein>